<feature type="region of interest" description="Disordered" evidence="2">
    <location>
        <begin position="292"/>
        <end position="471"/>
    </location>
</feature>
<protein>
    <submittedName>
        <fullName evidence="3">Gag-like protein</fullName>
    </submittedName>
</protein>
<feature type="compositionally biased region" description="Basic and acidic residues" evidence="2">
    <location>
        <begin position="315"/>
        <end position="345"/>
    </location>
</feature>
<keyword evidence="1" id="KW-0175">Coiled coil</keyword>
<organism evidence="3 4">
    <name type="scientific">Lasius niger</name>
    <name type="common">Black garden ant</name>
    <dbReference type="NCBI Taxonomy" id="67767"/>
    <lineage>
        <taxon>Eukaryota</taxon>
        <taxon>Metazoa</taxon>
        <taxon>Ecdysozoa</taxon>
        <taxon>Arthropoda</taxon>
        <taxon>Hexapoda</taxon>
        <taxon>Insecta</taxon>
        <taxon>Pterygota</taxon>
        <taxon>Neoptera</taxon>
        <taxon>Endopterygota</taxon>
        <taxon>Hymenoptera</taxon>
        <taxon>Apocrita</taxon>
        <taxon>Aculeata</taxon>
        <taxon>Formicoidea</taxon>
        <taxon>Formicidae</taxon>
        <taxon>Formicinae</taxon>
        <taxon>Lasius</taxon>
        <taxon>Lasius</taxon>
    </lineage>
</organism>
<dbReference type="AlphaFoldDB" id="A0A0J7K5F9"/>
<feature type="compositionally biased region" description="Low complexity" evidence="2">
    <location>
        <begin position="31"/>
        <end position="42"/>
    </location>
</feature>
<name>A0A0J7K5F9_LASNI</name>
<evidence type="ECO:0000256" key="2">
    <source>
        <dbReference type="SAM" id="MobiDB-lite"/>
    </source>
</evidence>
<sequence length="471" mass="52332">MNIDLIKEKKEKARKSTRTGLEEEGRRTKSSSRASTPSLASTVTVEGSGAETNTGRQVTVGNLQPTVKLTKLSPANSLASISVENREQGGSRRKEEVRRERGSAAGAYSGHLDPLGLTADEEEEGNTEIPDIPEGKNRRPPSTGDYYVLLEARKRRKKEEEEKRVRDILDPTVTPDLTQSYQEFLEDIRAKEAQYRHHPIPDLEAMAAEQATTIFKVADRSKKMQGPLIKEAKKAAAKICAVATALAIKAQNPSETLVSEQLEDLRAQMDKLRHENQNLKILLKKWEWKQKNASKGRDEEARGAEAPLPQRPRRKTDQARREKEEHREASLLSKDREASLHREEPGISLPHLSGETPGLMEKGHGDGSGGIIHSIHGRPPPGKCYLPENGEAGKERRGQPRETGCDAGGGSRALAEQETWGPTNKPRPVEGREEDRPTPTKRQQGRPPTGRKEKDGEEGEGWNQEQGRHHS</sequence>
<proteinExistence type="predicted"/>
<feature type="compositionally biased region" description="Polar residues" evidence="2">
    <location>
        <begin position="50"/>
        <end position="83"/>
    </location>
</feature>
<reference evidence="3 4" key="1">
    <citation type="submission" date="2015-04" db="EMBL/GenBank/DDBJ databases">
        <title>Lasius niger genome sequencing.</title>
        <authorList>
            <person name="Konorov E.A."/>
            <person name="Nikitin M.A."/>
            <person name="Kirill M.V."/>
            <person name="Chang P."/>
        </authorList>
    </citation>
    <scope>NUCLEOTIDE SEQUENCE [LARGE SCALE GENOMIC DNA]</scope>
    <source>
        <tissue evidence="3">Whole</tissue>
    </source>
</reference>
<keyword evidence="4" id="KW-1185">Reference proteome</keyword>
<feature type="region of interest" description="Disordered" evidence="2">
    <location>
        <begin position="1"/>
        <end position="148"/>
    </location>
</feature>
<gene>
    <name evidence="3" type="ORF">RF55_15904</name>
</gene>
<evidence type="ECO:0000313" key="3">
    <source>
        <dbReference type="EMBL" id="KMQ85504.1"/>
    </source>
</evidence>
<evidence type="ECO:0000256" key="1">
    <source>
        <dbReference type="SAM" id="Coils"/>
    </source>
</evidence>
<feature type="compositionally biased region" description="Basic and acidic residues" evidence="2">
    <location>
        <begin position="84"/>
        <end position="102"/>
    </location>
</feature>
<feature type="coiled-coil region" evidence="1">
    <location>
        <begin position="255"/>
        <end position="289"/>
    </location>
</feature>
<comment type="caution">
    <text evidence="3">The sequence shown here is derived from an EMBL/GenBank/DDBJ whole genome shotgun (WGS) entry which is preliminary data.</text>
</comment>
<dbReference type="PaxDb" id="67767-A0A0J7K5F9"/>
<feature type="compositionally biased region" description="Basic and acidic residues" evidence="2">
    <location>
        <begin position="292"/>
        <end position="303"/>
    </location>
</feature>
<dbReference type="EMBL" id="LBMM01013734">
    <property type="protein sequence ID" value="KMQ85504.1"/>
    <property type="molecule type" value="Genomic_DNA"/>
</dbReference>
<accession>A0A0J7K5F9</accession>
<dbReference type="Proteomes" id="UP000036403">
    <property type="component" value="Unassembled WGS sequence"/>
</dbReference>
<evidence type="ECO:0000313" key="4">
    <source>
        <dbReference type="Proteomes" id="UP000036403"/>
    </source>
</evidence>
<feature type="compositionally biased region" description="Basic and acidic residues" evidence="2">
    <location>
        <begin position="427"/>
        <end position="438"/>
    </location>
</feature>
<feature type="compositionally biased region" description="Basic and acidic residues" evidence="2">
    <location>
        <begin position="1"/>
        <end position="11"/>
    </location>
</feature>
<feature type="compositionally biased region" description="Basic and acidic residues" evidence="2">
    <location>
        <begin position="391"/>
        <end position="404"/>
    </location>
</feature>